<accession>A0A8B8G5Z6</accession>
<proteinExistence type="predicted"/>
<gene>
    <name evidence="3" type="primary">LOC112688996</name>
</gene>
<evidence type="ECO:0000313" key="3">
    <source>
        <dbReference type="RefSeq" id="XP_025418258.1"/>
    </source>
</evidence>
<dbReference type="Proteomes" id="UP000694846">
    <property type="component" value="Unplaced"/>
</dbReference>
<name>A0A8B8G5Z6_9HEMI</name>
<dbReference type="AlphaFoldDB" id="A0A8B8G5Z6"/>
<keyword evidence="2" id="KW-1185">Reference proteome</keyword>
<evidence type="ECO:0000256" key="1">
    <source>
        <dbReference type="SAM" id="Phobius"/>
    </source>
</evidence>
<reference evidence="3" key="1">
    <citation type="submission" date="2025-08" db="UniProtKB">
        <authorList>
            <consortium name="RefSeq"/>
        </authorList>
    </citation>
    <scope>IDENTIFICATION</scope>
    <source>
        <tissue evidence="3">Whole body</tissue>
    </source>
</reference>
<evidence type="ECO:0000313" key="2">
    <source>
        <dbReference type="Proteomes" id="UP000694846"/>
    </source>
</evidence>
<dbReference type="RefSeq" id="XP_025418258.1">
    <property type="nucleotide sequence ID" value="XM_025562473.1"/>
</dbReference>
<sequence>MMKIISNWTINYITQCSLVVKVIYSKLLISYDETSQRRSKVKSKAFKKKVDGIALCFSRNITKKITVLTSVGLHIKMYNEIRSVTRPWISDNKHLRIHFWTLRIYIYIYVYHVSCLLVIIIK</sequence>
<keyword evidence="1" id="KW-1133">Transmembrane helix</keyword>
<keyword evidence="1" id="KW-0812">Transmembrane</keyword>
<dbReference type="GeneID" id="112688996"/>
<protein>
    <submittedName>
        <fullName evidence="3">Uncharacterized protein LOC112688996 isoform X1</fullName>
    </submittedName>
</protein>
<keyword evidence="1" id="KW-0472">Membrane</keyword>
<organism evidence="2 3">
    <name type="scientific">Sipha flava</name>
    <name type="common">yellow sugarcane aphid</name>
    <dbReference type="NCBI Taxonomy" id="143950"/>
    <lineage>
        <taxon>Eukaryota</taxon>
        <taxon>Metazoa</taxon>
        <taxon>Ecdysozoa</taxon>
        <taxon>Arthropoda</taxon>
        <taxon>Hexapoda</taxon>
        <taxon>Insecta</taxon>
        <taxon>Pterygota</taxon>
        <taxon>Neoptera</taxon>
        <taxon>Paraneoptera</taxon>
        <taxon>Hemiptera</taxon>
        <taxon>Sternorrhyncha</taxon>
        <taxon>Aphidomorpha</taxon>
        <taxon>Aphidoidea</taxon>
        <taxon>Aphididae</taxon>
        <taxon>Sipha</taxon>
    </lineage>
</organism>
<feature type="transmembrane region" description="Helical" evidence="1">
    <location>
        <begin position="104"/>
        <end position="121"/>
    </location>
</feature>